<feature type="region of interest" description="Disordered" evidence="3">
    <location>
        <begin position="118"/>
        <end position="138"/>
    </location>
</feature>
<dbReference type="RefSeq" id="WP_095618524.1">
    <property type="nucleotide sequence ID" value="NZ_NSKD01000009.1"/>
</dbReference>
<dbReference type="OrthoDB" id="307788at2"/>
<organism evidence="4 5">
    <name type="scientific">Halovibrio salipaludis</name>
    <dbReference type="NCBI Taxonomy" id="2032626"/>
    <lineage>
        <taxon>Bacteria</taxon>
        <taxon>Pseudomonadati</taxon>
        <taxon>Pseudomonadota</taxon>
        <taxon>Gammaproteobacteria</taxon>
        <taxon>Oceanospirillales</taxon>
        <taxon>Halomonadaceae</taxon>
        <taxon>Halovibrio</taxon>
    </lineage>
</organism>
<evidence type="ECO:0000256" key="3">
    <source>
        <dbReference type="SAM" id="MobiDB-lite"/>
    </source>
</evidence>
<keyword evidence="5" id="KW-1185">Reference proteome</keyword>
<dbReference type="PANTHER" id="PTHR33515:SF1">
    <property type="entry name" value="RIBOSOME-BINDING FACTOR A, CHLOROPLASTIC-RELATED"/>
    <property type="match status" value="1"/>
</dbReference>
<comment type="subunit">
    <text evidence="2">Monomer. Binds 30S ribosomal subunits, but not 50S ribosomal subunits or 70S ribosomes.</text>
</comment>
<dbReference type="EMBL" id="NSKD01000009">
    <property type="protein sequence ID" value="PAU77725.1"/>
    <property type="molecule type" value="Genomic_DNA"/>
</dbReference>
<sequence>MPREFSRADRVADQIQRELAQLIQREVKDPRLGMINISEVRVTRDFGYADIYITLLSTEELDENSEEVQTSLEVLQRASGFLRGHLGKSMRLRVVPQLRFRFDRLAGQSRHMESLIRKAVASDERRNDGDDPEDGGGA</sequence>
<keyword evidence="1 2" id="KW-0690">Ribosome biogenesis</keyword>
<dbReference type="GO" id="GO:0005829">
    <property type="term" value="C:cytosol"/>
    <property type="evidence" value="ECO:0007669"/>
    <property type="project" value="TreeGrafter"/>
</dbReference>
<feature type="compositionally biased region" description="Basic and acidic residues" evidence="3">
    <location>
        <begin position="118"/>
        <end position="129"/>
    </location>
</feature>
<dbReference type="GO" id="GO:0043024">
    <property type="term" value="F:ribosomal small subunit binding"/>
    <property type="evidence" value="ECO:0007669"/>
    <property type="project" value="TreeGrafter"/>
</dbReference>
<dbReference type="InterPro" id="IPR020053">
    <property type="entry name" value="Ribosome-bd_factorA_CS"/>
</dbReference>
<dbReference type="InterPro" id="IPR015946">
    <property type="entry name" value="KH_dom-like_a/b"/>
</dbReference>
<dbReference type="Proteomes" id="UP000218896">
    <property type="component" value="Unassembled WGS sequence"/>
</dbReference>
<dbReference type="HAMAP" id="MF_00003">
    <property type="entry name" value="RbfA"/>
    <property type="match status" value="1"/>
</dbReference>
<evidence type="ECO:0000256" key="2">
    <source>
        <dbReference type="HAMAP-Rule" id="MF_00003"/>
    </source>
</evidence>
<protein>
    <recommendedName>
        <fullName evidence="2">Ribosome-binding factor A</fullName>
    </recommendedName>
</protein>
<evidence type="ECO:0000313" key="5">
    <source>
        <dbReference type="Proteomes" id="UP000218896"/>
    </source>
</evidence>
<dbReference type="InterPro" id="IPR000238">
    <property type="entry name" value="RbfA"/>
</dbReference>
<reference evidence="4 5" key="1">
    <citation type="submission" date="2017-08" db="EMBL/GenBank/DDBJ databases">
        <title>Halovibrio sewagensis sp. nov., isolated from wastewater of high salinity.</title>
        <authorList>
            <person name="Dong X."/>
            <person name="Zhang G."/>
        </authorList>
    </citation>
    <scope>NUCLEOTIDE SEQUENCE [LARGE SCALE GENOMIC DNA]</scope>
    <source>
        <strain evidence="4 5">YL5-2</strain>
    </source>
</reference>
<gene>
    <name evidence="2" type="primary">rbfA</name>
    <name evidence="4" type="ORF">CK501_14820</name>
</gene>
<dbReference type="NCBIfam" id="TIGR00082">
    <property type="entry name" value="rbfA"/>
    <property type="match status" value="1"/>
</dbReference>
<comment type="caution">
    <text evidence="4">The sequence shown here is derived from an EMBL/GenBank/DDBJ whole genome shotgun (WGS) entry which is preliminary data.</text>
</comment>
<dbReference type="PROSITE" id="PS01319">
    <property type="entry name" value="RBFA"/>
    <property type="match status" value="1"/>
</dbReference>
<comment type="similarity">
    <text evidence="2">Belongs to the RbfA family.</text>
</comment>
<dbReference type="Gene3D" id="3.30.300.20">
    <property type="match status" value="1"/>
</dbReference>
<dbReference type="SUPFAM" id="SSF89919">
    <property type="entry name" value="Ribosome-binding factor A, RbfA"/>
    <property type="match status" value="1"/>
</dbReference>
<dbReference type="InterPro" id="IPR023799">
    <property type="entry name" value="RbfA_dom_sf"/>
</dbReference>
<accession>A0A2A2EZA9</accession>
<evidence type="ECO:0000313" key="4">
    <source>
        <dbReference type="EMBL" id="PAU77725.1"/>
    </source>
</evidence>
<evidence type="ECO:0000256" key="1">
    <source>
        <dbReference type="ARBA" id="ARBA00022517"/>
    </source>
</evidence>
<dbReference type="Pfam" id="PF02033">
    <property type="entry name" value="RBFA"/>
    <property type="match status" value="1"/>
</dbReference>
<comment type="subcellular location">
    <subcellularLocation>
        <location evidence="2">Cytoplasm</location>
    </subcellularLocation>
</comment>
<comment type="function">
    <text evidence="2">One of several proteins that assist in the late maturation steps of the functional core of the 30S ribosomal subunit. Associates with free 30S ribosomal subunits (but not with 30S subunits that are part of 70S ribosomes or polysomes). Required for efficient processing of 16S rRNA. May interact with the 5'-terminal helix region of 16S rRNA.</text>
</comment>
<proteinExistence type="inferred from homology"/>
<dbReference type="AlphaFoldDB" id="A0A2A2EZA9"/>
<name>A0A2A2EZA9_9GAMM</name>
<keyword evidence="2" id="KW-0963">Cytoplasm</keyword>
<dbReference type="PANTHER" id="PTHR33515">
    <property type="entry name" value="RIBOSOME-BINDING FACTOR A, CHLOROPLASTIC-RELATED"/>
    <property type="match status" value="1"/>
</dbReference>
<dbReference type="GO" id="GO:0030490">
    <property type="term" value="P:maturation of SSU-rRNA"/>
    <property type="evidence" value="ECO:0007669"/>
    <property type="project" value="UniProtKB-UniRule"/>
</dbReference>